<dbReference type="InterPro" id="IPR011528">
    <property type="entry name" value="NERD"/>
</dbReference>
<dbReference type="PROSITE" id="PS50965">
    <property type="entry name" value="NERD"/>
    <property type="match status" value="1"/>
</dbReference>
<sequence>MQVTNCGRGVHTREVKGLERLKKELPPSWYAFTNLDLTLGLGKSREIDVIIVSDHRIFFVDIKDWNGKIENRDGRWWNAPSWQRRSVMRVS</sequence>
<gene>
    <name evidence="2" type="ORF">FQ775_03105</name>
</gene>
<accession>A0A5B8KV17</accession>
<feature type="domain" description="NERD" evidence="1">
    <location>
        <begin position="9"/>
        <end position="91"/>
    </location>
</feature>
<name>A0A5B8KV17_9HYPH</name>
<protein>
    <submittedName>
        <fullName evidence="2">NERD domain-containing protein</fullName>
    </submittedName>
</protein>
<dbReference type="KEGG" id="niy:FQ775_03105"/>
<dbReference type="EMBL" id="CP042301">
    <property type="protein sequence ID" value="QDY99442.1"/>
    <property type="molecule type" value="Genomic_DNA"/>
</dbReference>
<dbReference type="OrthoDB" id="9757917at2"/>
<proteinExistence type="predicted"/>
<dbReference type="AlphaFoldDB" id="A0A5B8KV17"/>
<organism evidence="2 3">
    <name type="scientific">Nitratireductor mangrovi</name>
    <dbReference type="NCBI Taxonomy" id="2599600"/>
    <lineage>
        <taxon>Bacteria</taxon>
        <taxon>Pseudomonadati</taxon>
        <taxon>Pseudomonadota</taxon>
        <taxon>Alphaproteobacteria</taxon>
        <taxon>Hyphomicrobiales</taxon>
        <taxon>Phyllobacteriaceae</taxon>
        <taxon>Nitratireductor</taxon>
    </lineage>
</organism>
<dbReference type="RefSeq" id="WP_146298098.1">
    <property type="nucleotide sequence ID" value="NZ_CP042301.2"/>
</dbReference>
<evidence type="ECO:0000313" key="3">
    <source>
        <dbReference type="Proteomes" id="UP000321389"/>
    </source>
</evidence>
<keyword evidence="3" id="KW-1185">Reference proteome</keyword>
<dbReference type="Proteomes" id="UP000321389">
    <property type="component" value="Chromosome"/>
</dbReference>
<evidence type="ECO:0000313" key="2">
    <source>
        <dbReference type="EMBL" id="QDY99442.1"/>
    </source>
</evidence>
<reference evidence="2" key="1">
    <citation type="submission" date="2020-04" db="EMBL/GenBank/DDBJ databases">
        <title>Nitratireductor sp. nov. isolated from mangrove soil.</title>
        <authorList>
            <person name="Ye Y."/>
        </authorList>
    </citation>
    <scope>NUCLEOTIDE SEQUENCE</scope>
    <source>
        <strain evidence="2">SY7</strain>
    </source>
</reference>
<dbReference type="Pfam" id="PF08378">
    <property type="entry name" value="NERD"/>
    <property type="match status" value="1"/>
</dbReference>
<evidence type="ECO:0000259" key="1">
    <source>
        <dbReference type="PROSITE" id="PS50965"/>
    </source>
</evidence>